<keyword evidence="2 5" id="KW-0812">Transmembrane</keyword>
<dbReference type="InterPro" id="IPR006977">
    <property type="entry name" value="Yip1_dom"/>
</dbReference>
<evidence type="ECO:0000313" key="9">
    <source>
        <dbReference type="EMBL" id="MQU32066.1"/>
    </source>
</evidence>
<proteinExistence type="predicted"/>
<dbReference type="EMBL" id="WIVX01000047">
    <property type="protein sequence ID" value="MQU32066.1"/>
    <property type="molecule type" value="Genomic_DNA"/>
</dbReference>
<sequence length="200" mass="21624">MIHHVLGLFTHPDQEWREIRVDAEKSVSRIYLTHTLILAAIPVVCAFIGTTQVGWKIGGNPPVMLTLDSALWMSALSYLAMLVGVGVMASFIHWMARTYDAVPSMARCVAFATYTATPLFIAGLAALYPQMWLALLVGTAAICYTVFLLFVGVPTVMNIDPDEGFLFSSSILAVGLVVLVAIIAFSVIVWGLGIGPTYIS</sequence>
<evidence type="ECO:0000313" key="7">
    <source>
        <dbReference type="EMBL" id="MQT46274.1"/>
    </source>
</evidence>
<dbReference type="EMBL" id="WIWI01000037">
    <property type="protein sequence ID" value="MQT90425.1"/>
    <property type="molecule type" value="Genomic_DNA"/>
</dbReference>
<keyword evidence="13" id="KW-1185">Reference proteome</keyword>
<feature type="transmembrane region" description="Helical" evidence="5">
    <location>
        <begin position="108"/>
        <end position="126"/>
    </location>
</feature>
<evidence type="ECO:0000313" key="13">
    <source>
        <dbReference type="Proteomes" id="UP000470186"/>
    </source>
</evidence>
<dbReference type="Proteomes" id="UP000470186">
    <property type="component" value="Unassembled WGS sequence"/>
</dbReference>
<keyword evidence="4 5" id="KW-0472">Membrane</keyword>
<gene>
    <name evidence="10" type="ORF">GHO28_20675</name>
    <name evidence="9" type="ORF">GHO30_11800</name>
    <name evidence="8" type="ORF">GHO39_14960</name>
    <name evidence="7" type="ORF">GHO40_05970</name>
</gene>
<dbReference type="OrthoDB" id="9808452at2"/>
<evidence type="ECO:0000313" key="14">
    <source>
        <dbReference type="Proteomes" id="UP000489190"/>
    </source>
</evidence>
<dbReference type="Proteomes" id="UP000441404">
    <property type="component" value="Unassembled WGS sequence"/>
</dbReference>
<feature type="domain" description="Yip1" evidence="6">
    <location>
        <begin position="7"/>
        <end position="182"/>
    </location>
</feature>
<evidence type="ECO:0000313" key="8">
    <source>
        <dbReference type="EMBL" id="MQT90425.1"/>
    </source>
</evidence>
<keyword evidence="3 5" id="KW-1133">Transmembrane helix</keyword>
<feature type="transmembrane region" description="Helical" evidence="5">
    <location>
        <begin position="132"/>
        <end position="153"/>
    </location>
</feature>
<dbReference type="Pfam" id="PF04893">
    <property type="entry name" value="Yip1"/>
    <property type="match status" value="1"/>
</dbReference>
<comment type="subcellular location">
    <subcellularLocation>
        <location evidence="1">Membrane</location>
        <topology evidence="1">Multi-pass membrane protein</topology>
    </subcellularLocation>
</comment>
<dbReference type="GO" id="GO:0016020">
    <property type="term" value="C:membrane"/>
    <property type="evidence" value="ECO:0007669"/>
    <property type="project" value="UniProtKB-SubCell"/>
</dbReference>
<protein>
    <submittedName>
        <fullName evidence="7">DUF1282 domain-containing protein</fullName>
    </submittedName>
</protein>
<dbReference type="Proteomes" id="UP000489190">
    <property type="component" value="Unassembled WGS sequence"/>
</dbReference>
<dbReference type="EMBL" id="WIVV01000122">
    <property type="protein sequence ID" value="MQU44906.1"/>
    <property type="molecule type" value="Genomic_DNA"/>
</dbReference>
<dbReference type="EMBL" id="WIWJ01000007">
    <property type="protein sequence ID" value="MQT46274.1"/>
    <property type="molecule type" value="Genomic_DNA"/>
</dbReference>
<reference evidence="11 12" key="1">
    <citation type="submission" date="2019-10" db="EMBL/GenBank/DDBJ databases">
        <title>Evaluation of single-gene subtyping targets for Pseudomonas.</title>
        <authorList>
            <person name="Reichler S.J."/>
            <person name="Orsi R.H."/>
            <person name="Wiedmann M."/>
            <person name="Martin N.H."/>
            <person name="Murphy S.I."/>
        </authorList>
    </citation>
    <scope>NUCLEOTIDE SEQUENCE [LARGE SCALE GENOMIC DNA]</scope>
    <source>
        <strain evidence="10 12">FSL R10-1876</strain>
        <strain evidence="9 13">FSL R10-2107</strain>
        <strain evidence="8 14">FSL R10-3254</strain>
        <strain evidence="7 11">FSL R10-3257</strain>
    </source>
</reference>
<evidence type="ECO:0000313" key="11">
    <source>
        <dbReference type="Proteomes" id="UP000441404"/>
    </source>
</evidence>
<dbReference type="RefSeq" id="WP_048369698.1">
    <property type="nucleotide sequence ID" value="NZ_CAUQEU010000013.1"/>
</dbReference>
<evidence type="ECO:0000259" key="6">
    <source>
        <dbReference type="Pfam" id="PF04893"/>
    </source>
</evidence>
<evidence type="ECO:0000256" key="4">
    <source>
        <dbReference type="ARBA" id="ARBA00023136"/>
    </source>
</evidence>
<feature type="transmembrane region" description="Helical" evidence="5">
    <location>
        <begin position="30"/>
        <end position="55"/>
    </location>
</feature>
<dbReference type="Proteomes" id="UP000466863">
    <property type="component" value="Unassembled WGS sequence"/>
</dbReference>
<dbReference type="AlphaFoldDB" id="A0A0J6JH86"/>
<accession>A0A0J6IBI6</accession>
<organism evidence="7 11">
    <name type="scientific">Pseudomonas helleri</name>
    <dbReference type="NCBI Taxonomy" id="1608996"/>
    <lineage>
        <taxon>Bacteria</taxon>
        <taxon>Pseudomonadati</taxon>
        <taxon>Pseudomonadota</taxon>
        <taxon>Gammaproteobacteria</taxon>
        <taxon>Pseudomonadales</taxon>
        <taxon>Pseudomonadaceae</taxon>
        <taxon>Pseudomonas</taxon>
    </lineage>
</organism>
<name>A0A0J6JH86_9PSED</name>
<comment type="caution">
    <text evidence="7">The sequence shown here is derived from an EMBL/GenBank/DDBJ whole genome shotgun (WGS) entry which is preliminary data.</text>
</comment>
<dbReference type="STRING" id="1608996.TU84_13520"/>
<evidence type="ECO:0000313" key="10">
    <source>
        <dbReference type="EMBL" id="MQU44906.1"/>
    </source>
</evidence>
<evidence type="ECO:0000256" key="5">
    <source>
        <dbReference type="SAM" id="Phobius"/>
    </source>
</evidence>
<evidence type="ECO:0000256" key="1">
    <source>
        <dbReference type="ARBA" id="ARBA00004141"/>
    </source>
</evidence>
<feature type="transmembrane region" description="Helical" evidence="5">
    <location>
        <begin position="75"/>
        <end position="96"/>
    </location>
</feature>
<evidence type="ECO:0000256" key="2">
    <source>
        <dbReference type="ARBA" id="ARBA00022692"/>
    </source>
</evidence>
<feature type="transmembrane region" description="Helical" evidence="5">
    <location>
        <begin position="165"/>
        <end position="192"/>
    </location>
</feature>
<evidence type="ECO:0000256" key="3">
    <source>
        <dbReference type="ARBA" id="ARBA00022989"/>
    </source>
</evidence>
<dbReference type="GeneID" id="97252889"/>
<evidence type="ECO:0000313" key="12">
    <source>
        <dbReference type="Proteomes" id="UP000466863"/>
    </source>
</evidence>
<accession>A0A0J6JH86</accession>